<sequence length="19" mass="2092">MIVFTFLCVLLAFTLTSDG</sequence>
<evidence type="ECO:0000313" key="1">
    <source>
        <dbReference type="EMBL" id="JAD57760.1"/>
    </source>
</evidence>
<protein>
    <submittedName>
        <fullName evidence="1">Uncharacterized protein</fullName>
    </submittedName>
</protein>
<dbReference type="AlphaFoldDB" id="A0A0A9B961"/>
<reference evidence="1" key="2">
    <citation type="journal article" date="2015" name="Data Brief">
        <title>Shoot transcriptome of the giant reed, Arundo donax.</title>
        <authorList>
            <person name="Barrero R.A."/>
            <person name="Guerrero F.D."/>
            <person name="Moolhuijzen P."/>
            <person name="Goolsby J.A."/>
            <person name="Tidwell J."/>
            <person name="Bellgard S.E."/>
            <person name="Bellgard M.I."/>
        </authorList>
    </citation>
    <scope>NUCLEOTIDE SEQUENCE</scope>
    <source>
        <tissue evidence="1">Shoot tissue taken approximately 20 cm above the soil surface</tissue>
    </source>
</reference>
<proteinExistence type="predicted"/>
<dbReference type="EMBL" id="GBRH01240135">
    <property type="protein sequence ID" value="JAD57760.1"/>
    <property type="molecule type" value="Transcribed_RNA"/>
</dbReference>
<reference evidence="1" key="1">
    <citation type="submission" date="2014-09" db="EMBL/GenBank/DDBJ databases">
        <authorList>
            <person name="Magalhaes I.L.F."/>
            <person name="Oliveira U."/>
            <person name="Santos F.R."/>
            <person name="Vidigal T.H.D.A."/>
            <person name="Brescovit A.D."/>
            <person name="Santos A.J."/>
        </authorList>
    </citation>
    <scope>NUCLEOTIDE SEQUENCE</scope>
    <source>
        <tissue evidence="1">Shoot tissue taken approximately 20 cm above the soil surface</tissue>
    </source>
</reference>
<name>A0A0A9B961_ARUDO</name>
<organism evidence="1">
    <name type="scientific">Arundo donax</name>
    <name type="common">Giant reed</name>
    <name type="synonym">Donax arundinaceus</name>
    <dbReference type="NCBI Taxonomy" id="35708"/>
    <lineage>
        <taxon>Eukaryota</taxon>
        <taxon>Viridiplantae</taxon>
        <taxon>Streptophyta</taxon>
        <taxon>Embryophyta</taxon>
        <taxon>Tracheophyta</taxon>
        <taxon>Spermatophyta</taxon>
        <taxon>Magnoliopsida</taxon>
        <taxon>Liliopsida</taxon>
        <taxon>Poales</taxon>
        <taxon>Poaceae</taxon>
        <taxon>PACMAD clade</taxon>
        <taxon>Arundinoideae</taxon>
        <taxon>Arundineae</taxon>
        <taxon>Arundo</taxon>
    </lineage>
</organism>
<accession>A0A0A9B961</accession>